<comment type="similarity">
    <text evidence="1 5">Belongs to the GDA1/CD39 NTPase family.</text>
</comment>
<evidence type="ECO:0000256" key="6">
    <source>
        <dbReference type="SAM" id="Phobius"/>
    </source>
</evidence>
<dbReference type="PROSITE" id="PS01238">
    <property type="entry name" value="GDA1_CD39_NTPASE"/>
    <property type="match status" value="1"/>
</dbReference>
<accession>A0A3B4BCT6</accession>
<keyword evidence="6" id="KW-1133">Transmembrane helix</keyword>
<dbReference type="GO" id="GO:0045134">
    <property type="term" value="F:UDP phosphatase activity"/>
    <property type="evidence" value="ECO:0007669"/>
    <property type="project" value="TreeGrafter"/>
</dbReference>
<feature type="transmembrane region" description="Helical" evidence="6">
    <location>
        <begin position="452"/>
        <end position="476"/>
    </location>
</feature>
<dbReference type="Ensembl" id="ENSPMGT00000028453.1">
    <property type="protein sequence ID" value="ENSPMGP00000026715.1"/>
    <property type="gene ID" value="ENSPMGG00000021553.1"/>
</dbReference>
<feature type="transmembrane region" description="Helical" evidence="6">
    <location>
        <begin position="12"/>
        <end position="33"/>
    </location>
</feature>
<keyword evidence="2 5" id="KW-0378">Hydrolase</keyword>
<keyword evidence="6" id="KW-0472">Membrane</keyword>
<sequence>MASKEAAGYKCRIALVLFLLLGSIAALIAVAVIQNKWSFTSYSMEYGIVIDSGSSRSNIYLYEWPGEKQNETGIVKEVMNCRVAGDGISEMKVDPEKDAASWKAFKACMTNISKAIPEEKHKKTPLFLGATAGMRLLEAMEIMESLRQYLSALPFNFQNASIISGQEEGLYGWITVNYIMENFFEKNMWNKYVRPEGGQTFGSMDLGGASTQIAFTVGENLTGEDYLHVKLYGYNYNVYTHSFLCYGKNEAEKQVLDKIIQVKLFMQDTFTIVSSDIYDTTCTKIPGKYNLNQTFFMVGTGDSEECKKTVRMIFDFDTCNADQCSFNGVEQPPVFGEYMAYAGFFFTARAIGDNEDLDTFRAAISKFCHTSWLKKEKTWISDRYLKTYCFAGHYVFSLLTEGYKFDKNTWPNIHFEKEIKKTSIGWSLGYMLSLSNMIPSDVKENFPMSNPLFAGLIFLFSALTIITLVIVFIFCVRTCY</sequence>
<keyword evidence="4" id="KW-0067">ATP-binding</keyword>
<evidence type="ECO:0000313" key="7">
    <source>
        <dbReference type="Ensembl" id="ENSPMGP00000026715.1"/>
    </source>
</evidence>
<keyword evidence="4" id="KW-0547">Nucleotide-binding</keyword>
<evidence type="ECO:0000256" key="2">
    <source>
        <dbReference type="ARBA" id="ARBA00022801"/>
    </source>
</evidence>
<keyword evidence="6" id="KW-0812">Transmembrane</keyword>
<feature type="binding site" evidence="4">
    <location>
        <begin position="208"/>
        <end position="212"/>
    </location>
    <ligand>
        <name>ATP</name>
        <dbReference type="ChEBI" id="CHEBI:30616"/>
    </ligand>
</feature>
<protein>
    <submittedName>
        <fullName evidence="7">Uncharacterized protein</fullName>
    </submittedName>
</protein>
<dbReference type="GO" id="GO:0009134">
    <property type="term" value="P:nucleoside diphosphate catabolic process"/>
    <property type="evidence" value="ECO:0007669"/>
    <property type="project" value="TreeGrafter"/>
</dbReference>
<reference evidence="7" key="1">
    <citation type="submission" date="2025-08" db="UniProtKB">
        <authorList>
            <consortium name="Ensembl"/>
        </authorList>
    </citation>
    <scope>IDENTIFICATION</scope>
</reference>
<dbReference type="InterPro" id="IPR000407">
    <property type="entry name" value="GDA1_CD39_NTPase"/>
</dbReference>
<dbReference type="GO" id="GO:0005524">
    <property type="term" value="F:ATP binding"/>
    <property type="evidence" value="ECO:0007669"/>
    <property type="project" value="UniProtKB-KW"/>
</dbReference>
<feature type="active site" description="Proton acceptor" evidence="3">
    <location>
        <position position="168"/>
    </location>
</feature>
<reference evidence="7" key="2">
    <citation type="submission" date="2025-09" db="UniProtKB">
        <authorList>
            <consortium name="Ensembl"/>
        </authorList>
    </citation>
    <scope>IDENTIFICATION</scope>
</reference>
<dbReference type="Gene3D" id="3.30.420.150">
    <property type="entry name" value="Exopolyphosphatase. Domain 2"/>
    <property type="match status" value="1"/>
</dbReference>
<keyword evidence="8" id="KW-1185">Reference proteome</keyword>
<dbReference type="GO" id="GO:0004382">
    <property type="term" value="F:GDP phosphatase activity"/>
    <property type="evidence" value="ECO:0007669"/>
    <property type="project" value="TreeGrafter"/>
</dbReference>
<evidence type="ECO:0000256" key="1">
    <source>
        <dbReference type="ARBA" id="ARBA00009283"/>
    </source>
</evidence>
<evidence type="ECO:0000256" key="5">
    <source>
        <dbReference type="RuleBase" id="RU003833"/>
    </source>
</evidence>
<organism evidence="7 8">
    <name type="scientific">Periophthalmus magnuspinnatus</name>
    <dbReference type="NCBI Taxonomy" id="409849"/>
    <lineage>
        <taxon>Eukaryota</taxon>
        <taxon>Metazoa</taxon>
        <taxon>Chordata</taxon>
        <taxon>Craniata</taxon>
        <taxon>Vertebrata</taxon>
        <taxon>Euteleostomi</taxon>
        <taxon>Actinopterygii</taxon>
        <taxon>Neopterygii</taxon>
        <taxon>Teleostei</taxon>
        <taxon>Neoteleostei</taxon>
        <taxon>Acanthomorphata</taxon>
        <taxon>Gobiaria</taxon>
        <taxon>Gobiiformes</taxon>
        <taxon>Gobioidei</taxon>
        <taxon>Gobiidae</taxon>
        <taxon>Oxudercinae</taxon>
        <taxon>Periophthalmus</taxon>
    </lineage>
</organism>
<name>A0A3B4BCT6_9GOBI</name>
<dbReference type="Proteomes" id="UP000261520">
    <property type="component" value="Unplaced"/>
</dbReference>
<dbReference type="AlphaFoldDB" id="A0A3B4BCT6"/>
<dbReference type="STRING" id="409849.ENSPMGP00000026715"/>
<dbReference type="GO" id="GO:0005886">
    <property type="term" value="C:plasma membrane"/>
    <property type="evidence" value="ECO:0007669"/>
    <property type="project" value="TreeGrafter"/>
</dbReference>
<evidence type="ECO:0000313" key="8">
    <source>
        <dbReference type="Proteomes" id="UP000261520"/>
    </source>
</evidence>
<proteinExistence type="inferred from homology"/>
<dbReference type="PANTHER" id="PTHR11782">
    <property type="entry name" value="ADENOSINE/GUANOSINE DIPHOSPHATASE"/>
    <property type="match status" value="1"/>
</dbReference>
<dbReference type="Pfam" id="PF01150">
    <property type="entry name" value="GDA1_CD39"/>
    <property type="match status" value="1"/>
</dbReference>
<evidence type="ECO:0000256" key="4">
    <source>
        <dbReference type="PIRSR" id="PIRSR600407-2"/>
    </source>
</evidence>
<dbReference type="Gene3D" id="3.30.420.40">
    <property type="match status" value="1"/>
</dbReference>
<dbReference type="PANTHER" id="PTHR11782:SF38">
    <property type="entry name" value="ECTONUCLEOSIDE TRIPHOSPHATE DIPHOSPHOHYDROLASE 3"/>
    <property type="match status" value="1"/>
</dbReference>
<evidence type="ECO:0000256" key="3">
    <source>
        <dbReference type="PIRSR" id="PIRSR600407-1"/>
    </source>
</evidence>
<dbReference type="GO" id="GO:0017111">
    <property type="term" value="F:ribonucleoside triphosphate phosphatase activity"/>
    <property type="evidence" value="ECO:0007669"/>
    <property type="project" value="TreeGrafter"/>
</dbReference>